<evidence type="ECO:0000313" key="1">
    <source>
        <dbReference type="EMBL" id="MCC2254482.1"/>
    </source>
</evidence>
<gene>
    <name evidence="1" type="ORF">LKD70_08635</name>
</gene>
<accession>A0ABS8FZ87</accession>
<comment type="caution">
    <text evidence="1">The sequence shown here is derived from an EMBL/GenBank/DDBJ whole genome shotgun (WGS) entry which is preliminary data.</text>
</comment>
<dbReference type="InterPro" id="IPR011060">
    <property type="entry name" value="RibuloseP-bd_barrel"/>
</dbReference>
<evidence type="ECO:0008006" key="3">
    <source>
        <dbReference type="Google" id="ProtNLM"/>
    </source>
</evidence>
<dbReference type="EMBL" id="JAJEQX010000013">
    <property type="protein sequence ID" value="MCC2254482.1"/>
    <property type="molecule type" value="Genomic_DNA"/>
</dbReference>
<dbReference type="RefSeq" id="WP_227707623.1">
    <property type="nucleotide sequence ID" value="NZ_JAJEQX010000013.1"/>
</dbReference>
<dbReference type="Proteomes" id="UP001198151">
    <property type="component" value="Unassembled WGS sequence"/>
</dbReference>
<keyword evidence="2" id="KW-1185">Reference proteome</keyword>
<name>A0ABS8FZ87_9FIRM</name>
<dbReference type="SUPFAM" id="SSF51366">
    <property type="entry name" value="Ribulose-phoshate binding barrel"/>
    <property type="match status" value="1"/>
</dbReference>
<protein>
    <recommendedName>
        <fullName evidence="3">4-hydroxythreonine-4-phosphate dehydrogenase</fullName>
    </recommendedName>
</protein>
<organism evidence="1 2">
    <name type="scientific">Ruminococcus turbiniformis</name>
    <dbReference type="NCBI Taxonomy" id="2881258"/>
    <lineage>
        <taxon>Bacteria</taxon>
        <taxon>Bacillati</taxon>
        <taxon>Bacillota</taxon>
        <taxon>Clostridia</taxon>
        <taxon>Eubacteriales</taxon>
        <taxon>Oscillospiraceae</taxon>
        <taxon>Ruminococcus</taxon>
    </lineage>
</organism>
<proteinExistence type="predicted"/>
<evidence type="ECO:0000313" key="2">
    <source>
        <dbReference type="Proteomes" id="UP001198151"/>
    </source>
</evidence>
<reference evidence="1 2" key="1">
    <citation type="submission" date="2021-10" db="EMBL/GenBank/DDBJ databases">
        <title>Anaerobic single-cell dispensing facilitates the cultivation of human gut bacteria.</title>
        <authorList>
            <person name="Afrizal A."/>
        </authorList>
    </citation>
    <scope>NUCLEOTIDE SEQUENCE [LARGE SCALE GENOMIC DNA]</scope>
    <source>
        <strain evidence="1 2">CLA-AA-H200</strain>
    </source>
</reference>
<sequence>MTEKLIVMLTHHDVTRKDAKEVFESCKDLPVKNWGFKDVGLPPEEMKELCQLMKKEGKTTFLEVVTYTEAECMRGAKLAVECGFDYLAGTIFYDSVLEYINQHDLKYCPFVGKVYGSPSVLEGTVESCLEQEKEYREKGVYGIDLLGYRYSQGDPEAFSEEFIKASKLPVIMAGSIDSPARIEAVRKMDPWTFTMGSALFDKKFVPGGSFRENLEKVVSLL</sequence>